<protein>
    <submittedName>
        <fullName evidence="4">Uncharacterized LOC108922549</fullName>
    </submittedName>
</protein>
<dbReference type="Proteomes" id="UP000694397">
    <property type="component" value="Chromosome 3"/>
</dbReference>
<evidence type="ECO:0000313" key="5">
    <source>
        <dbReference type="Proteomes" id="UP000694397"/>
    </source>
</evidence>
<feature type="compositionally biased region" description="Low complexity" evidence="2">
    <location>
        <begin position="200"/>
        <end position="213"/>
    </location>
</feature>
<feature type="domain" description="Tantalus-like" evidence="3">
    <location>
        <begin position="1406"/>
        <end position="1463"/>
    </location>
</feature>
<feature type="compositionally biased region" description="Basic and acidic residues" evidence="2">
    <location>
        <begin position="1126"/>
        <end position="1140"/>
    </location>
</feature>
<dbReference type="OrthoDB" id="6163216at2759"/>
<dbReference type="GeneID" id="108922549"/>
<feature type="compositionally biased region" description="Basic and acidic residues" evidence="2">
    <location>
        <begin position="229"/>
        <end position="241"/>
    </location>
</feature>
<dbReference type="GeneTree" id="ENSGT00520000055626"/>
<evidence type="ECO:0000256" key="1">
    <source>
        <dbReference type="ARBA" id="ARBA00022553"/>
    </source>
</evidence>
<feature type="compositionally biased region" description="Basic and acidic residues" evidence="2">
    <location>
        <begin position="819"/>
        <end position="830"/>
    </location>
</feature>
<feature type="region of interest" description="Disordered" evidence="2">
    <location>
        <begin position="815"/>
        <end position="850"/>
    </location>
</feature>
<evidence type="ECO:0000313" key="4">
    <source>
        <dbReference type="Ensembl" id="ENSSFOP00015010646.2"/>
    </source>
</evidence>
<feature type="compositionally biased region" description="Low complexity" evidence="2">
    <location>
        <begin position="723"/>
        <end position="757"/>
    </location>
</feature>
<feature type="compositionally biased region" description="Basic residues" evidence="2">
    <location>
        <begin position="72"/>
        <end position="83"/>
    </location>
</feature>
<dbReference type="RefSeq" id="XP_018588263.2">
    <property type="nucleotide sequence ID" value="XM_018732747.2"/>
</dbReference>
<keyword evidence="1" id="KW-0597">Phosphoprotein</keyword>
<feature type="region of interest" description="Disordered" evidence="2">
    <location>
        <begin position="653"/>
        <end position="683"/>
    </location>
</feature>
<feature type="region of interest" description="Disordered" evidence="2">
    <location>
        <begin position="1041"/>
        <end position="1077"/>
    </location>
</feature>
<accession>A0A8C9RE75</accession>
<feature type="region of interest" description="Disordered" evidence="2">
    <location>
        <begin position="198"/>
        <end position="250"/>
    </location>
</feature>
<dbReference type="InterPro" id="IPR026320">
    <property type="entry name" value="PRR14"/>
</dbReference>
<dbReference type="PANTHER" id="PTHR14522">
    <property type="entry name" value="EMO2-RELATED"/>
    <property type="match status" value="1"/>
</dbReference>
<feature type="region of interest" description="Disordered" evidence="2">
    <location>
        <begin position="1104"/>
        <end position="1157"/>
    </location>
</feature>
<reference evidence="4 5" key="1">
    <citation type="submission" date="2019-04" db="EMBL/GenBank/DDBJ databases">
        <authorList>
            <consortium name="Wellcome Sanger Institute Data Sharing"/>
        </authorList>
    </citation>
    <scope>NUCLEOTIDE SEQUENCE [LARGE SCALE GENOMIC DNA]</scope>
</reference>
<feature type="region of interest" description="Disordered" evidence="2">
    <location>
        <begin position="859"/>
        <end position="878"/>
    </location>
</feature>
<sequence length="1544" mass="169811">MLPFPQVVCPMEEDASTPCASLCTPLHSAIQPHLQSPPFVKFSHSYNDGEKKKSVRRSGRLQVVKEQEQGRRQSRKSAQKRGRLSSSQISKQIDGNMKSYSRRSAQSGITMHKSGRTSRCNVNQVTSVLRVEDCATGKSEVHLDAKKPEQEQVISEPPESPPPAKRWVFGPLLQSVKTKMACFTEMVMSPVRLFRPNTFSPSSPGGSNLSPDSVQERYSSSDTQNGHFSEGKKESDHVEMENKEEDNQSCFASQEVKRQSDAEAVDIPGFKFNQGNDASINVIGQKCFRKCSAAQRLNFDADTEVKMCSEEQLSLSLDEQNVGFAVLPKASEQQDCHTYPQDVSRTEREQQRNTQFYPEHSPLLHTGLQLDSVSCGSNSASSPQDSQKGRQQSSSPLSSNTKQQTELRSSFQCMNSKHACQYDDIPLDCPPNDSPVCAADSHATTKSKNDQILSEEKPNFCDVKEQQCLRYTSESLTIESNVSVVPDPLTSLYYTPLNSLSTSAEIKDNDYGQLGYLEKAVKVYSSDASVMCHGGGECTNSMSSSSKCSATEADICQGTSVQLLADNEEILGKRDDCFGLAVITASCPESCHFQEEHTSNLPDKKEAERKTTKERPRGIHADKEDQNLQGRGGIVVKKSGGNVVKELMFTSTRETRRGTRPYQVRRRSRPDNTRLLNQNPDGCKYKGAAVKTIKDTEPALLSEVNRAGRGVVNHKLSKKKHSNNSVVNSSSNVKNGTNGNSNPENTSVTKAKSSSKTLNSNAHSHTANNTLFLKLEPVVMITKLSPHFSTPVIINTAEEMYKDEGKMVRSITPGTLNDEVGHQVPKESQHCRLRKKNVKRDTEMGSSAGFSNELALQDSFKSSPKKSGSVQKVSKESQGEYSSLLRNWQGMERPKRTRNRNCVTKAPYKALQKVEEKFEVALTQEGSKKAYNETSAQVEPERDISLCQQWAARSKDTAKDFIHPDDDSRSLGLLKMVKMPTKDLTQLPDIVSCHTLNSSLHSVTAESGDGFTCCIKTSDQSGLQAKTVSLQVVDHPICSGEHTTKQTGSQEESLWKKPDQKAQTSVSSSSPASTDTQKFAARKVIDVANGCGLVTEQGGWKVKHREMPSKALPHRKRARSWVRNEGWGKNRVGDTQEQQKNDVPPKTSGNSPLPTRLLRSNSCPEISALLNNSRSRFPSSLQSSLPSSVHQCPQVCTRTLAARRTRRHTVCSLEVEREIAPLCLRKEVYPTSGRGLYCSPASICSPSSSCISHTALASLFLSSPLAFLTQSSTGTNGGGGGINCDDAPSSCDATTPPCSTSPDSSSFHALFHGSSAGISPRSDQCSASVSSVCSKSSEVPLEHKHGKRHQQEENRSFHVELASKESREEKSLSDSEIKTESTKQGEHGKVSCIRIRKTPPKPLTNLTPMGLPRPVRLKKKEFSLEEIYTNKNFRKPPEGRLETIFEVPVSGRDGSLSLISQRRFKRLVEFPEAGVARKPKRPLVGLGLCRKVGEKSAVSRTRRAGSSQAKEGRSLTSQELDSLLCSKLSQLDRWISLDQVGALA</sequence>
<dbReference type="InterPro" id="IPR028149">
    <property type="entry name" value="Tantalus-like"/>
</dbReference>
<gene>
    <name evidence="4" type="primary">prr14</name>
</gene>
<feature type="region of interest" description="Disordered" evidence="2">
    <location>
        <begin position="331"/>
        <end position="353"/>
    </location>
</feature>
<feature type="region of interest" description="Disordered" evidence="2">
    <location>
        <begin position="373"/>
        <end position="408"/>
    </location>
</feature>
<evidence type="ECO:0000256" key="2">
    <source>
        <dbReference type="SAM" id="MobiDB-lite"/>
    </source>
</evidence>
<feature type="region of interest" description="Disordered" evidence="2">
    <location>
        <begin position="711"/>
        <end position="763"/>
    </location>
</feature>
<evidence type="ECO:0000259" key="3">
    <source>
        <dbReference type="Pfam" id="PF15386"/>
    </source>
</evidence>
<organism evidence="4 5">
    <name type="scientific">Scleropages formosus</name>
    <name type="common">Asian bonytongue</name>
    <name type="synonym">Osteoglossum formosum</name>
    <dbReference type="NCBI Taxonomy" id="113540"/>
    <lineage>
        <taxon>Eukaryota</taxon>
        <taxon>Metazoa</taxon>
        <taxon>Chordata</taxon>
        <taxon>Craniata</taxon>
        <taxon>Vertebrata</taxon>
        <taxon>Euteleostomi</taxon>
        <taxon>Actinopterygii</taxon>
        <taxon>Neopterygii</taxon>
        <taxon>Teleostei</taxon>
        <taxon>Osteoglossocephala</taxon>
        <taxon>Osteoglossomorpha</taxon>
        <taxon>Osteoglossiformes</taxon>
        <taxon>Osteoglossidae</taxon>
        <taxon>Scleropages</taxon>
    </lineage>
</organism>
<feature type="compositionally biased region" description="Basic and acidic residues" evidence="2">
    <location>
        <begin position="140"/>
        <end position="150"/>
    </location>
</feature>
<feature type="compositionally biased region" description="Polar residues" evidence="2">
    <location>
        <begin position="859"/>
        <end position="872"/>
    </location>
</feature>
<feature type="region of interest" description="Disordered" evidence="2">
    <location>
        <begin position="594"/>
        <end position="626"/>
    </location>
</feature>
<feature type="region of interest" description="Disordered" evidence="2">
    <location>
        <begin position="1337"/>
        <end position="1412"/>
    </location>
</feature>
<proteinExistence type="predicted"/>
<dbReference type="Ensembl" id="ENSSFOT00015010792.2">
    <property type="protein sequence ID" value="ENSSFOP00015010646.2"/>
    <property type="gene ID" value="ENSSFOG00015006925.2"/>
</dbReference>
<name>A0A8C9RE75_SCLFO</name>
<feature type="region of interest" description="Disordered" evidence="2">
    <location>
        <begin position="140"/>
        <end position="167"/>
    </location>
</feature>
<feature type="compositionally biased region" description="Basic and acidic residues" evidence="2">
    <location>
        <begin position="1349"/>
        <end position="1389"/>
    </location>
</feature>
<reference evidence="4" key="2">
    <citation type="submission" date="2025-08" db="UniProtKB">
        <authorList>
            <consortium name="Ensembl"/>
        </authorList>
    </citation>
    <scope>IDENTIFICATION</scope>
</reference>
<feature type="compositionally biased region" description="Polar residues" evidence="2">
    <location>
        <begin position="1147"/>
        <end position="1157"/>
    </location>
</feature>
<feature type="region of interest" description="Disordered" evidence="2">
    <location>
        <begin position="41"/>
        <end position="118"/>
    </location>
</feature>
<feature type="compositionally biased region" description="Polar residues" evidence="2">
    <location>
        <begin position="84"/>
        <end position="109"/>
    </location>
</feature>
<feature type="compositionally biased region" description="Polar residues" evidence="2">
    <location>
        <begin position="216"/>
        <end position="227"/>
    </location>
</feature>
<dbReference type="PANTHER" id="PTHR14522:SF2">
    <property type="entry name" value="PROLINE-RICH PROTEIN 14"/>
    <property type="match status" value="1"/>
</dbReference>
<dbReference type="Pfam" id="PF15386">
    <property type="entry name" value="Tantalus"/>
    <property type="match status" value="1"/>
</dbReference>
<reference evidence="4" key="3">
    <citation type="submission" date="2025-09" db="UniProtKB">
        <authorList>
            <consortium name="Ensembl"/>
        </authorList>
    </citation>
    <scope>IDENTIFICATION</scope>
</reference>
<keyword evidence="5" id="KW-1185">Reference proteome</keyword>